<dbReference type="GO" id="GO:0000506">
    <property type="term" value="C:glycosylphosphatidylinositol-N-acetylglucosaminyltransferase (GPI-GnT) complex"/>
    <property type="evidence" value="ECO:0007669"/>
    <property type="project" value="TreeGrafter"/>
</dbReference>
<keyword evidence="5 8" id="KW-0812">Transmembrane</keyword>
<dbReference type="PANTHER" id="PTHR12982">
    <property type="entry name" value="PHOSPHATIDYLINOSITOL GLYCAN, CLASS C"/>
    <property type="match status" value="1"/>
</dbReference>
<feature type="transmembrane region" description="Helical" evidence="8">
    <location>
        <begin position="63"/>
        <end position="81"/>
    </location>
</feature>
<feature type="transmembrane region" description="Helical" evidence="8">
    <location>
        <begin position="204"/>
        <end position="221"/>
    </location>
</feature>
<dbReference type="EMBL" id="MCGN01000001">
    <property type="protein sequence ID" value="ORZ03743.1"/>
    <property type="molecule type" value="Genomic_DNA"/>
</dbReference>
<feature type="transmembrane region" description="Helical" evidence="8">
    <location>
        <begin position="151"/>
        <end position="169"/>
    </location>
</feature>
<gene>
    <name evidence="9" type="ORF">BCR43DRAFT_483890</name>
</gene>
<evidence type="ECO:0000256" key="1">
    <source>
        <dbReference type="ARBA" id="ARBA00004141"/>
    </source>
</evidence>
<feature type="transmembrane region" description="Helical" evidence="8">
    <location>
        <begin position="119"/>
        <end position="139"/>
    </location>
</feature>
<dbReference type="Pfam" id="PF06432">
    <property type="entry name" value="GPI2"/>
    <property type="match status" value="1"/>
</dbReference>
<feature type="transmembrane region" description="Helical" evidence="8">
    <location>
        <begin position="87"/>
        <end position="107"/>
    </location>
</feature>
<feature type="transmembrane region" description="Helical" evidence="8">
    <location>
        <begin position="258"/>
        <end position="277"/>
    </location>
</feature>
<keyword evidence="9" id="KW-0808">Transferase</keyword>
<organism evidence="9 10">
    <name type="scientific">Syncephalastrum racemosum</name>
    <name type="common">Filamentous fungus</name>
    <dbReference type="NCBI Taxonomy" id="13706"/>
    <lineage>
        <taxon>Eukaryota</taxon>
        <taxon>Fungi</taxon>
        <taxon>Fungi incertae sedis</taxon>
        <taxon>Mucoromycota</taxon>
        <taxon>Mucoromycotina</taxon>
        <taxon>Mucoromycetes</taxon>
        <taxon>Mucorales</taxon>
        <taxon>Syncephalastraceae</taxon>
        <taxon>Syncephalastrum</taxon>
    </lineage>
</organism>
<evidence type="ECO:0000313" key="9">
    <source>
        <dbReference type="EMBL" id="ORZ03743.1"/>
    </source>
</evidence>
<keyword evidence="9" id="KW-0328">Glycosyltransferase</keyword>
<sequence>MAHYFPSEEYPVRPPWRKLLWVKQNYPDNYVDTTFLDELQKNVNIRDYDYWTMVHQSGIITQHLSSIVIFVALFIYLRTGALAGSQLIWTGSTLTGVGYLVWDVVMIRRINRHHAFNRIRVAKSAIFFFSTLLGLSPILKTLTSPISNDTIWALTVCCFLANILFHDYVSQRKARVKIPGSLSTNAAIFASVLLASRLDTNLDVFGLLSFAVEWFALFPIFRRYLQDLDSTVQATLTVVMLLLSVAMFVRVSKAVVCLYLFGFCFITFICPYWLIFIQRYKNEIHGPWDEALPRLQQRSKRGLYRKRVN</sequence>
<comment type="pathway">
    <text evidence="2">Glycolipid biosynthesis; glycosylphosphatidylinositol-anchor biosynthesis.</text>
</comment>
<comment type="similarity">
    <text evidence="3">Belongs to the PIGC family.</text>
</comment>
<evidence type="ECO:0000256" key="2">
    <source>
        <dbReference type="ARBA" id="ARBA00004687"/>
    </source>
</evidence>
<evidence type="ECO:0000313" key="10">
    <source>
        <dbReference type="Proteomes" id="UP000242180"/>
    </source>
</evidence>
<dbReference type="UniPathway" id="UPA00196"/>
<proteinExistence type="inferred from homology"/>
<keyword evidence="6 8" id="KW-1133">Transmembrane helix</keyword>
<dbReference type="InParanoid" id="A0A1X2HW07"/>
<dbReference type="OrthoDB" id="196709at2759"/>
<dbReference type="AlphaFoldDB" id="A0A1X2HW07"/>
<evidence type="ECO:0000256" key="8">
    <source>
        <dbReference type="SAM" id="Phobius"/>
    </source>
</evidence>
<comment type="caution">
    <text evidence="9">The sequence shown here is derived from an EMBL/GenBank/DDBJ whole genome shotgun (WGS) entry which is preliminary data.</text>
</comment>
<evidence type="ECO:0000256" key="7">
    <source>
        <dbReference type="ARBA" id="ARBA00023136"/>
    </source>
</evidence>
<reference evidence="9 10" key="1">
    <citation type="submission" date="2016-07" db="EMBL/GenBank/DDBJ databases">
        <title>Pervasive Adenine N6-methylation of Active Genes in Fungi.</title>
        <authorList>
            <consortium name="DOE Joint Genome Institute"/>
            <person name="Mondo S.J."/>
            <person name="Dannebaum R.O."/>
            <person name="Kuo R.C."/>
            <person name="Labutti K."/>
            <person name="Haridas S."/>
            <person name="Kuo A."/>
            <person name="Salamov A."/>
            <person name="Ahrendt S.R."/>
            <person name="Lipzen A."/>
            <person name="Sullivan W."/>
            <person name="Andreopoulos W.B."/>
            <person name="Clum A."/>
            <person name="Lindquist E."/>
            <person name="Daum C."/>
            <person name="Ramamoorthy G.K."/>
            <person name="Gryganskyi A."/>
            <person name="Culley D."/>
            <person name="Magnuson J.K."/>
            <person name="James T.Y."/>
            <person name="O'Malley M.A."/>
            <person name="Stajich J.E."/>
            <person name="Spatafora J.W."/>
            <person name="Visel A."/>
            <person name="Grigoriev I.V."/>
        </authorList>
    </citation>
    <scope>NUCLEOTIDE SEQUENCE [LARGE SCALE GENOMIC DNA]</scope>
    <source>
        <strain evidence="9 10">NRRL 2496</strain>
    </source>
</reference>
<evidence type="ECO:0000256" key="5">
    <source>
        <dbReference type="ARBA" id="ARBA00022692"/>
    </source>
</evidence>
<dbReference type="PIRSF" id="PIRSF016104">
    <property type="entry name" value="GPI2"/>
    <property type="match status" value="1"/>
</dbReference>
<accession>A0A1X2HW07</accession>
<dbReference type="GO" id="GO:0016757">
    <property type="term" value="F:glycosyltransferase activity"/>
    <property type="evidence" value="ECO:0007669"/>
    <property type="project" value="UniProtKB-KW"/>
</dbReference>
<dbReference type="InterPro" id="IPR009450">
    <property type="entry name" value="Plno_GlcNAc_GPI2"/>
</dbReference>
<comment type="subcellular location">
    <subcellularLocation>
        <location evidence="1">Membrane</location>
        <topology evidence="1">Multi-pass membrane protein</topology>
    </subcellularLocation>
</comment>
<keyword evidence="4" id="KW-0337">GPI-anchor biosynthesis</keyword>
<dbReference type="STRING" id="13706.A0A1X2HW07"/>
<protein>
    <submittedName>
        <fullName evidence="9">Phosphatidylinositol N-acetylglucosaminyltransferase subunit C</fullName>
    </submittedName>
</protein>
<evidence type="ECO:0000256" key="4">
    <source>
        <dbReference type="ARBA" id="ARBA00022502"/>
    </source>
</evidence>
<feature type="transmembrane region" description="Helical" evidence="8">
    <location>
        <begin position="233"/>
        <end position="252"/>
    </location>
</feature>
<dbReference type="FunCoup" id="A0A1X2HW07">
    <property type="interactions" value="314"/>
</dbReference>
<dbReference type="Proteomes" id="UP000242180">
    <property type="component" value="Unassembled WGS sequence"/>
</dbReference>
<evidence type="ECO:0000256" key="3">
    <source>
        <dbReference type="ARBA" id="ARBA00008321"/>
    </source>
</evidence>
<name>A0A1X2HW07_SYNRA</name>
<keyword evidence="7 8" id="KW-0472">Membrane</keyword>
<evidence type="ECO:0000256" key="6">
    <source>
        <dbReference type="ARBA" id="ARBA00022989"/>
    </source>
</evidence>
<dbReference type="OMA" id="STSYHAF"/>
<dbReference type="PANTHER" id="PTHR12982:SF0">
    <property type="entry name" value="PHOSPHATIDYLINOSITOL N-ACETYLGLUCOSAMINYLTRANSFERASE SUBUNIT C"/>
    <property type="match status" value="1"/>
</dbReference>
<keyword evidence="10" id="KW-1185">Reference proteome</keyword>
<dbReference type="GO" id="GO:0006506">
    <property type="term" value="P:GPI anchor biosynthetic process"/>
    <property type="evidence" value="ECO:0007669"/>
    <property type="project" value="UniProtKB-UniPathway"/>
</dbReference>